<dbReference type="Proteomes" id="UP001056132">
    <property type="component" value="Chromosome 1"/>
</dbReference>
<protein>
    <submittedName>
        <fullName evidence="1">Uncharacterized protein</fullName>
    </submittedName>
</protein>
<dbReference type="KEGG" id="ccam:M5D45_10585"/>
<dbReference type="EMBL" id="CP097330">
    <property type="protein sequence ID" value="URF03002.1"/>
    <property type="molecule type" value="Genomic_DNA"/>
</dbReference>
<gene>
    <name evidence="1" type="ORF">M5D45_10585</name>
</gene>
<evidence type="ECO:0000313" key="2">
    <source>
        <dbReference type="Proteomes" id="UP001056132"/>
    </source>
</evidence>
<accession>A0AAE9HVR8</accession>
<reference evidence="1" key="2">
    <citation type="submission" date="2022-05" db="EMBL/GenBank/DDBJ databases">
        <authorList>
            <person name="Kunte H.-J."/>
        </authorList>
    </citation>
    <scope>NUCLEOTIDE SEQUENCE</scope>
    <source>
        <strain evidence="1">G5</strain>
    </source>
</reference>
<name>A0AAE9HVR8_9BURK</name>
<dbReference type="AlphaFoldDB" id="A0AAE9HVR8"/>
<evidence type="ECO:0000313" key="1">
    <source>
        <dbReference type="EMBL" id="URF03002.1"/>
    </source>
</evidence>
<sequence length="76" mass="8233">MNTTDNAYGTRDERAYLAELARSPNAATLISNYIASSEKRVVWGTIDKTEVLLYAQLLLGNAGAAEKADTTVRRAA</sequence>
<proteinExistence type="predicted"/>
<dbReference type="RefSeq" id="WP_250024640.1">
    <property type="nucleotide sequence ID" value="NZ_CP097330.1"/>
</dbReference>
<organism evidence="1 2">
    <name type="scientific">Cupriavidus campinensis</name>
    <dbReference type="NCBI Taxonomy" id="151783"/>
    <lineage>
        <taxon>Bacteria</taxon>
        <taxon>Pseudomonadati</taxon>
        <taxon>Pseudomonadota</taxon>
        <taxon>Betaproteobacteria</taxon>
        <taxon>Burkholderiales</taxon>
        <taxon>Burkholderiaceae</taxon>
        <taxon>Cupriavidus</taxon>
    </lineage>
</organism>
<reference evidence="1" key="1">
    <citation type="journal article" date="2022" name="Microbiol. Resour. Announc.">
        <title>Genome Sequence of Cupriavidus campinensis Strain G5, a Member of a Bacterial Consortium Capable of Polyethylene Degradation.</title>
        <authorList>
            <person name="Schneider B."/>
            <person name="Pfeiffer F."/>
            <person name="Dyall-Smith M."/>
            <person name="Kunte H.J."/>
        </authorList>
    </citation>
    <scope>NUCLEOTIDE SEQUENCE</scope>
    <source>
        <strain evidence="1">G5</strain>
    </source>
</reference>